<protein>
    <recommendedName>
        <fullName evidence="1">SGNH hydrolase-type esterase domain-containing protein</fullName>
    </recommendedName>
</protein>
<proteinExistence type="predicted"/>
<dbReference type="EMBL" id="BAABFT010000001">
    <property type="protein sequence ID" value="GAA4310570.1"/>
    <property type="molecule type" value="Genomic_DNA"/>
</dbReference>
<sequence>MKASRFTLVWICLAICGCSKNINKPTIIAWGDSFTYGTGSTDASYPSVLEKLSGYRVINRGTAGNTSTQIKNKLLADKQYYRYPSIIWVGRNNLPDSVTILKDIDEMVNALGRSHFLVLSILNSETEGIGTARYTTIQRINRQLATAYGNRFIDIKAYLQTHRDTSLMKDDNITTYDITPTSLRADNLHLNSQGYQLVAQKVYESIDILLK</sequence>
<dbReference type="InterPro" id="IPR036514">
    <property type="entry name" value="SGNH_hydro_sf"/>
</dbReference>
<dbReference type="InterPro" id="IPR013830">
    <property type="entry name" value="SGNH_hydro"/>
</dbReference>
<evidence type="ECO:0000259" key="1">
    <source>
        <dbReference type="Pfam" id="PF13472"/>
    </source>
</evidence>
<evidence type="ECO:0000313" key="3">
    <source>
        <dbReference type="Proteomes" id="UP001500582"/>
    </source>
</evidence>
<keyword evidence="3" id="KW-1185">Reference proteome</keyword>
<evidence type="ECO:0000313" key="2">
    <source>
        <dbReference type="EMBL" id="GAA4310570.1"/>
    </source>
</evidence>
<dbReference type="PROSITE" id="PS51257">
    <property type="entry name" value="PROKAR_LIPOPROTEIN"/>
    <property type="match status" value="1"/>
</dbReference>
<dbReference type="InterPro" id="IPR051532">
    <property type="entry name" value="Ester_Hydrolysis_Enzymes"/>
</dbReference>
<dbReference type="RefSeq" id="WP_345209436.1">
    <property type="nucleotide sequence ID" value="NZ_BAABFT010000001.1"/>
</dbReference>
<dbReference type="Proteomes" id="UP001500582">
    <property type="component" value="Unassembled WGS sequence"/>
</dbReference>
<feature type="domain" description="SGNH hydrolase-type esterase" evidence="1">
    <location>
        <begin position="30"/>
        <end position="197"/>
    </location>
</feature>
<dbReference type="Gene3D" id="3.40.50.1110">
    <property type="entry name" value="SGNH hydrolase"/>
    <property type="match status" value="1"/>
</dbReference>
<reference evidence="3" key="1">
    <citation type="journal article" date="2019" name="Int. J. Syst. Evol. Microbiol.">
        <title>The Global Catalogue of Microorganisms (GCM) 10K type strain sequencing project: providing services to taxonomists for standard genome sequencing and annotation.</title>
        <authorList>
            <consortium name="The Broad Institute Genomics Platform"/>
            <consortium name="The Broad Institute Genome Sequencing Center for Infectious Disease"/>
            <person name="Wu L."/>
            <person name="Ma J."/>
        </authorList>
    </citation>
    <scope>NUCLEOTIDE SEQUENCE [LARGE SCALE GENOMIC DNA]</scope>
    <source>
        <strain evidence="3">JCM 17705</strain>
    </source>
</reference>
<dbReference type="Pfam" id="PF13472">
    <property type="entry name" value="Lipase_GDSL_2"/>
    <property type="match status" value="1"/>
</dbReference>
<dbReference type="PANTHER" id="PTHR30383">
    <property type="entry name" value="THIOESTERASE 1/PROTEASE 1/LYSOPHOSPHOLIPASE L1"/>
    <property type="match status" value="1"/>
</dbReference>
<name>A0ABP8FTC0_9SPHI</name>
<organism evidence="2 3">
    <name type="scientific">Mucilaginibacter gynuensis</name>
    <dbReference type="NCBI Taxonomy" id="1302236"/>
    <lineage>
        <taxon>Bacteria</taxon>
        <taxon>Pseudomonadati</taxon>
        <taxon>Bacteroidota</taxon>
        <taxon>Sphingobacteriia</taxon>
        <taxon>Sphingobacteriales</taxon>
        <taxon>Sphingobacteriaceae</taxon>
        <taxon>Mucilaginibacter</taxon>
    </lineage>
</organism>
<comment type="caution">
    <text evidence="2">The sequence shown here is derived from an EMBL/GenBank/DDBJ whole genome shotgun (WGS) entry which is preliminary data.</text>
</comment>
<gene>
    <name evidence="2" type="ORF">GCM10023149_05300</name>
</gene>
<accession>A0ABP8FTC0</accession>
<dbReference type="SUPFAM" id="SSF52266">
    <property type="entry name" value="SGNH hydrolase"/>
    <property type="match status" value="1"/>
</dbReference>